<dbReference type="AlphaFoldDB" id="A0A6C0F912"/>
<proteinExistence type="predicted"/>
<name>A0A6C0F912_9ZZZZ</name>
<accession>A0A6C0F912</accession>
<dbReference type="EMBL" id="MN738789">
    <property type="protein sequence ID" value="QHT37059.1"/>
    <property type="molecule type" value="Genomic_DNA"/>
</dbReference>
<evidence type="ECO:0000313" key="1">
    <source>
        <dbReference type="EMBL" id="QHT37059.1"/>
    </source>
</evidence>
<sequence length="120" mass="13687">MTVIKSYCNQVYNTELTDCNLSMDEQKLIEAIERLKISQKVALEKRKCIIFLKNYKDAPPMTCNVPNINTKEKQSIKPVIKEITKVVQCKAICMNGKQCSSKAKYGEFCGRHKPKPVKTS</sequence>
<organism evidence="1">
    <name type="scientific">viral metagenome</name>
    <dbReference type="NCBI Taxonomy" id="1070528"/>
    <lineage>
        <taxon>unclassified sequences</taxon>
        <taxon>metagenomes</taxon>
        <taxon>organismal metagenomes</taxon>
    </lineage>
</organism>
<protein>
    <submittedName>
        <fullName evidence="1">Uncharacterized protein</fullName>
    </submittedName>
</protein>
<reference evidence="1" key="1">
    <citation type="journal article" date="2020" name="Nature">
        <title>Giant virus diversity and host interactions through global metagenomics.</title>
        <authorList>
            <person name="Schulz F."/>
            <person name="Roux S."/>
            <person name="Paez-Espino D."/>
            <person name="Jungbluth S."/>
            <person name="Walsh D.A."/>
            <person name="Denef V.J."/>
            <person name="McMahon K.D."/>
            <person name="Konstantinidis K.T."/>
            <person name="Eloe-Fadrosh E.A."/>
            <person name="Kyrpides N.C."/>
            <person name="Woyke T."/>
        </authorList>
    </citation>
    <scope>NUCLEOTIDE SEQUENCE</scope>
    <source>
        <strain evidence="1">GVMAG-S-ERX555967-131</strain>
    </source>
</reference>